<reference evidence="2 3" key="1">
    <citation type="submission" date="2021-03" db="EMBL/GenBank/DDBJ databases">
        <title>Geobacter metallireducens gen. nov. sp. nov., a microorganism capable of coupling the complete oxidation of organic compounds to the reduction of iron and other metals.</title>
        <authorList>
            <person name="Li Y."/>
        </authorList>
    </citation>
    <scope>NUCLEOTIDE SEQUENCE [LARGE SCALE GENOMIC DNA]</scope>
    <source>
        <strain evidence="2 3">Jerry-YX</strain>
    </source>
</reference>
<evidence type="ECO:0000313" key="3">
    <source>
        <dbReference type="Proteomes" id="UP000663651"/>
    </source>
</evidence>
<evidence type="ECO:0000259" key="1">
    <source>
        <dbReference type="Pfam" id="PF02915"/>
    </source>
</evidence>
<dbReference type="RefSeq" id="WP_207164408.1">
    <property type="nucleotide sequence ID" value="NZ_CP071382.1"/>
</dbReference>
<gene>
    <name evidence="2" type="ORF">JZM60_04945</name>
</gene>
<name>A0ABX7Q5B3_9BACT</name>
<evidence type="ECO:0000313" key="2">
    <source>
        <dbReference type="EMBL" id="QSV46629.1"/>
    </source>
</evidence>
<dbReference type="Proteomes" id="UP000663651">
    <property type="component" value="Chromosome"/>
</dbReference>
<protein>
    <submittedName>
        <fullName evidence="2">Rubrerythrin</fullName>
    </submittedName>
</protein>
<feature type="domain" description="Rubrerythrin diiron-binding" evidence="1">
    <location>
        <begin position="22"/>
        <end position="152"/>
    </location>
</feature>
<proteinExistence type="predicted"/>
<organism evidence="2 3">
    <name type="scientific">Geobacter benzoatilyticus</name>
    <dbReference type="NCBI Taxonomy" id="2815309"/>
    <lineage>
        <taxon>Bacteria</taxon>
        <taxon>Pseudomonadati</taxon>
        <taxon>Thermodesulfobacteriota</taxon>
        <taxon>Desulfuromonadia</taxon>
        <taxon>Geobacterales</taxon>
        <taxon>Geobacteraceae</taxon>
        <taxon>Geobacter</taxon>
    </lineage>
</organism>
<accession>A0ABX7Q5B3</accession>
<dbReference type="InterPro" id="IPR012347">
    <property type="entry name" value="Ferritin-like"/>
</dbReference>
<sequence>MAETHCGTKEDVLRILEICREIEECMAGLYHYYAEIFSDTPDMSKLWEKTAREEENHANQFALAINLRRQGVVQAVNTDLFTAETILNKLKSIYATVKQTRPAIADALRSAIKIEEKLAAYHMSSLALFQDESYRKLFEAMMKNDQGHIVSLERAFKTVMEKPL</sequence>
<dbReference type="Gene3D" id="1.20.1260.10">
    <property type="match status" value="1"/>
</dbReference>
<dbReference type="Pfam" id="PF02915">
    <property type="entry name" value="Rubrerythrin"/>
    <property type="match status" value="1"/>
</dbReference>
<dbReference type="EMBL" id="CP071382">
    <property type="protein sequence ID" value="QSV46629.1"/>
    <property type="molecule type" value="Genomic_DNA"/>
</dbReference>
<dbReference type="SUPFAM" id="SSF47240">
    <property type="entry name" value="Ferritin-like"/>
    <property type="match status" value="1"/>
</dbReference>
<dbReference type="InterPro" id="IPR003251">
    <property type="entry name" value="Rr_diiron-bd_dom"/>
</dbReference>
<dbReference type="InterPro" id="IPR009078">
    <property type="entry name" value="Ferritin-like_SF"/>
</dbReference>
<keyword evidence="3" id="KW-1185">Reference proteome</keyword>